<dbReference type="Gene3D" id="2.60.40.3670">
    <property type="match status" value="1"/>
</dbReference>
<dbReference type="InterPro" id="IPR002035">
    <property type="entry name" value="VWF_A"/>
</dbReference>
<gene>
    <name evidence="2" type="ORF">Ga0074812_110145</name>
</gene>
<dbReference type="SMART" id="SM00327">
    <property type="entry name" value="VWA"/>
    <property type="match status" value="1"/>
</dbReference>
<dbReference type="Proteomes" id="UP000198802">
    <property type="component" value="Unassembled WGS sequence"/>
</dbReference>
<evidence type="ECO:0000313" key="2">
    <source>
        <dbReference type="EMBL" id="CUU57130.1"/>
    </source>
</evidence>
<dbReference type="AlphaFoldDB" id="A0A0S4QRM1"/>
<evidence type="ECO:0000259" key="1">
    <source>
        <dbReference type="PROSITE" id="PS50234"/>
    </source>
</evidence>
<accession>A0A0S4QRM1</accession>
<feature type="domain" description="VWFA" evidence="1">
    <location>
        <begin position="42"/>
        <end position="216"/>
    </location>
</feature>
<dbReference type="RefSeq" id="WP_091278158.1">
    <property type="nucleotide sequence ID" value="NZ_FAOZ01000010.1"/>
</dbReference>
<dbReference type="EMBL" id="FAOZ01000010">
    <property type="protein sequence ID" value="CUU57130.1"/>
    <property type="molecule type" value="Genomic_DNA"/>
</dbReference>
<dbReference type="Pfam" id="PF13768">
    <property type="entry name" value="VWA_3"/>
    <property type="match status" value="1"/>
</dbReference>
<evidence type="ECO:0000313" key="3">
    <source>
        <dbReference type="Proteomes" id="UP000198802"/>
    </source>
</evidence>
<protein>
    <submittedName>
        <fullName evidence="2">von Willebrand factor type A domain-containing protein</fullName>
    </submittedName>
</protein>
<keyword evidence="3" id="KW-1185">Reference proteome</keyword>
<organism evidence="2 3">
    <name type="scientific">Parafrankia irregularis</name>
    <dbReference type="NCBI Taxonomy" id="795642"/>
    <lineage>
        <taxon>Bacteria</taxon>
        <taxon>Bacillati</taxon>
        <taxon>Actinomycetota</taxon>
        <taxon>Actinomycetes</taxon>
        <taxon>Frankiales</taxon>
        <taxon>Frankiaceae</taxon>
        <taxon>Parafrankia</taxon>
    </lineage>
</organism>
<dbReference type="SUPFAM" id="SSF53300">
    <property type="entry name" value="vWA-like"/>
    <property type="match status" value="1"/>
</dbReference>
<proteinExistence type="predicted"/>
<dbReference type="Gene3D" id="1.20.120.1690">
    <property type="match status" value="1"/>
</dbReference>
<name>A0A0S4QRM1_9ACTN</name>
<dbReference type="InterPro" id="IPR036465">
    <property type="entry name" value="vWFA_dom_sf"/>
</dbReference>
<dbReference type="Gene3D" id="3.40.50.410">
    <property type="entry name" value="von Willebrand factor, type A domain"/>
    <property type="match status" value="1"/>
</dbReference>
<dbReference type="PROSITE" id="PS50234">
    <property type="entry name" value="VWFA"/>
    <property type="match status" value="1"/>
</dbReference>
<reference evidence="3" key="1">
    <citation type="submission" date="2015-11" db="EMBL/GenBank/DDBJ databases">
        <authorList>
            <person name="Varghese N."/>
        </authorList>
    </citation>
    <scope>NUCLEOTIDE SEQUENCE [LARGE SCALE GENOMIC DNA]</scope>
    <source>
        <strain evidence="3">DSM 45899</strain>
    </source>
</reference>
<sequence>MITFEVAVAQNQFLPSGETEIDAIVTVRARTDGAAAIPGQRAIVLIIDVSSSMGAVPDRQIAAKAAARAAVEALPAGTLFAVIAGNHQAEAVYPPTGLARADPETREAARSAIRRLRSQGGTAMDTWLTRAREVFDQHPEATIRQAVLLTDGYNESPREELEATVSHSEGHFRCDCRGIGVDWKAEDLLLISDRLQGTSLDAPTGSDLQRDFRGLVTAAADRAASAVRLQVWVPLGAHIRYVKQVAPTIQALTGVPDPDDPQTFDFPIGDWGNEQRDYQIGIGGLQDPDDDDGDASLAGCVTIVHGGPRSGGTSATATNTATATGGEIFALWTEDASSYSVVNREVARYAGLVGYGEAVRRGVAAYSEHDLALAAEHLGRAVQLAYEAGEQKRIDQLERGLLTVIDAAAGKVRIREDVSAHNLNINELRSRWTVPIG</sequence>